<evidence type="ECO:0000313" key="3">
    <source>
        <dbReference type="Proteomes" id="UP000199495"/>
    </source>
</evidence>
<evidence type="ECO:0000259" key="1">
    <source>
        <dbReference type="Pfam" id="PF00561"/>
    </source>
</evidence>
<dbReference type="InterPro" id="IPR000639">
    <property type="entry name" value="Epox_hydrolase-like"/>
</dbReference>
<dbReference type="PANTHER" id="PTHR43433:SF5">
    <property type="entry name" value="AB HYDROLASE-1 DOMAIN-CONTAINING PROTEIN"/>
    <property type="match status" value="1"/>
</dbReference>
<dbReference type="STRING" id="440168.SAMN04487974_10446"/>
<dbReference type="SUPFAM" id="SSF53474">
    <property type="entry name" value="alpha/beta-Hydrolases"/>
    <property type="match status" value="1"/>
</dbReference>
<sequence length="273" mass="29381">MSVEHERRLTTSDGVELVYGDYGPKTGEPVVLCHGLAAGGVQFTADAMEFANLGYRVLVPDLRGHGRSATPDPAAPRNYTIERMALDLLEVLDNAGTAEVHYVGNSLGGILGLHLLKDHGRRFATLSTFGTSVALNLPGFTASLVPLSYRLTGPALAAKVTAWATTPSPEGRKIVEALIAKFDPQVGRAVVDAVSRYDLSANVAHYSGPYLLIRGAKDRQVNAALKLYLPDLRALPNFTLVDLPNAGHCANLDAPAAFRTTLLDFWRRHPMRG</sequence>
<organism evidence="2 3">
    <name type="scientific">Pelagibacterium luteolum</name>
    <dbReference type="NCBI Taxonomy" id="440168"/>
    <lineage>
        <taxon>Bacteria</taxon>
        <taxon>Pseudomonadati</taxon>
        <taxon>Pseudomonadota</taxon>
        <taxon>Alphaproteobacteria</taxon>
        <taxon>Hyphomicrobiales</taxon>
        <taxon>Devosiaceae</taxon>
        <taxon>Pelagibacterium</taxon>
    </lineage>
</organism>
<dbReference type="Proteomes" id="UP000199495">
    <property type="component" value="Unassembled WGS sequence"/>
</dbReference>
<gene>
    <name evidence="2" type="ORF">SAMN04487974_10446</name>
</gene>
<keyword evidence="2" id="KW-0378">Hydrolase</keyword>
<dbReference type="PRINTS" id="PR00412">
    <property type="entry name" value="EPOXHYDRLASE"/>
</dbReference>
<dbReference type="GO" id="GO:0004806">
    <property type="term" value="F:triacylglycerol lipase activity"/>
    <property type="evidence" value="ECO:0007669"/>
    <property type="project" value="TreeGrafter"/>
</dbReference>
<dbReference type="PANTHER" id="PTHR43433">
    <property type="entry name" value="HYDROLASE, ALPHA/BETA FOLD FAMILY PROTEIN"/>
    <property type="match status" value="1"/>
</dbReference>
<dbReference type="InterPro" id="IPR050471">
    <property type="entry name" value="AB_hydrolase"/>
</dbReference>
<dbReference type="EMBL" id="FNCS01000004">
    <property type="protein sequence ID" value="SDG57274.1"/>
    <property type="molecule type" value="Genomic_DNA"/>
</dbReference>
<evidence type="ECO:0000313" key="2">
    <source>
        <dbReference type="EMBL" id="SDG57274.1"/>
    </source>
</evidence>
<dbReference type="RefSeq" id="WP_090595034.1">
    <property type="nucleotide sequence ID" value="NZ_FNCS01000004.1"/>
</dbReference>
<dbReference type="InterPro" id="IPR000073">
    <property type="entry name" value="AB_hydrolase_1"/>
</dbReference>
<dbReference type="OrthoDB" id="9791366at2"/>
<dbReference type="PRINTS" id="PR00111">
    <property type="entry name" value="ABHYDROLASE"/>
</dbReference>
<dbReference type="Gene3D" id="3.40.50.1820">
    <property type="entry name" value="alpha/beta hydrolase"/>
    <property type="match status" value="1"/>
</dbReference>
<keyword evidence="3" id="KW-1185">Reference proteome</keyword>
<protein>
    <submittedName>
        <fullName evidence="2">Alpha/beta hydrolase family protein</fullName>
    </submittedName>
</protein>
<name>A0A1G7VC02_9HYPH</name>
<feature type="domain" description="AB hydrolase-1" evidence="1">
    <location>
        <begin position="29"/>
        <end position="255"/>
    </location>
</feature>
<dbReference type="InterPro" id="IPR029058">
    <property type="entry name" value="AB_hydrolase_fold"/>
</dbReference>
<dbReference type="GO" id="GO:0046503">
    <property type="term" value="P:glycerolipid catabolic process"/>
    <property type="evidence" value="ECO:0007669"/>
    <property type="project" value="TreeGrafter"/>
</dbReference>
<accession>A0A1G7VC02</accession>
<proteinExistence type="predicted"/>
<reference evidence="2 3" key="1">
    <citation type="submission" date="2016-10" db="EMBL/GenBank/DDBJ databases">
        <authorList>
            <person name="de Groot N.N."/>
        </authorList>
    </citation>
    <scope>NUCLEOTIDE SEQUENCE [LARGE SCALE GENOMIC DNA]</scope>
    <source>
        <strain evidence="2 3">CGMCC 1.10267</strain>
    </source>
</reference>
<dbReference type="AlphaFoldDB" id="A0A1G7VC02"/>
<dbReference type="Pfam" id="PF00561">
    <property type="entry name" value="Abhydrolase_1"/>
    <property type="match status" value="1"/>
</dbReference>